<evidence type="ECO:0000256" key="5">
    <source>
        <dbReference type="ARBA" id="ARBA00023315"/>
    </source>
</evidence>
<feature type="region of interest" description="Disordered" evidence="8">
    <location>
        <begin position="1"/>
        <end position="72"/>
    </location>
</feature>
<name>A0ABR7SCW8_9ACTN</name>
<keyword evidence="5" id="KW-0012">Acyltransferase</keyword>
<proteinExistence type="predicted"/>
<dbReference type="InterPro" id="IPR050979">
    <property type="entry name" value="LD-transpeptidase"/>
</dbReference>
<keyword evidence="11" id="KW-1185">Reference proteome</keyword>
<evidence type="ECO:0000256" key="3">
    <source>
        <dbReference type="ARBA" id="ARBA00022960"/>
    </source>
</evidence>
<evidence type="ECO:0000313" key="11">
    <source>
        <dbReference type="Proteomes" id="UP000642284"/>
    </source>
</evidence>
<dbReference type="Gene3D" id="2.40.440.10">
    <property type="entry name" value="L,D-transpeptidase catalytic domain-like"/>
    <property type="match status" value="1"/>
</dbReference>
<evidence type="ECO:0000256" key="1">
    <source>
        <dbReference type="ARBA" id="ARBA00004752"/>
    </source>
</evidence>
<feature type="active site" description="Nucleophile" evidence="7">
    <location>
        <position position="426"/>
    </location>
</feature>
<dbReference type="Gene3D" id="2.60.40.3710">
    <property type="match status" value="1"/>
</dbReference>
<feature type="compositionally biased region" description="Polar residues" evidence="8">
    <location>
        <begin position="451"/>
        <end position="465"/>
    </location>
</feature>
<dbReference type="InterPro" id="IPR041280">
    <property type="entry name" value="Big_10"/>
</dbReference>
<dbReference type="Pfam" id="PF03734">
    <property type="entry name" value="YkuD"/>
    <property type="match status" value="1"/>
</dbReference>
<evidence type="ECO:0000256" key="4">
    <source>
        <dbReference type="ARBA" id="ARBA00022984"/>
    </source>
</evidence>
<feature type="region of interest" description="Disordered" evidence="8">
    <location>
        <begin position="445"/>
        <end position="465"/>
    </location>
</feature>
<dbReference type="InterPro" id="IPR038063">
    <property type="entry name" value="Transpep_catalytic_dom"/>
</dbReference>
<dbReference type="Proteomes" id="UP000642284">
    <property type="component" value="Unassembled WGS sequence"/>
</dbReference>
<dbReference type="PANTHER" id="PTHR30582">
    <property type="entry name" value="L,D-TRANSPEPTIDASE"/>
    <property type="match status" value="1"/>
</dbReference>
<evidence type="ECO:0000256" key="6">
    <source>
        <dbReference type="ARBA" id="ARBA00023316"/>
    </source>
</evidence>
<comment type="pathway">
    <text evidence="1 7">Cell wall biogenesis; peptidoglycan biosynthesis.</text>
</comment>
<dbReference type="CDD" id="cd16913">
    <property type="entry name" value="YkuD_like"/>
    <property type="match status" value="1"/>
</dbReference>
<evidence type="ECO:0000313" key="10">
    <source>
        <dbReference type="EMBL" id="MBC9712719.1"/>
    </source>
</evidence>
<dbReference type="InterPro" id="IPR005490">
    <property type="entry name" value="LD_TPept_cat_dom"/>
</dbReference>
<keyword evidence="3 7" id="KW-0133">Cell shape</keyword>
<dbReference type="PROSITE" id="PS52029">
    <property type="entry name" value="LD_TPASE"/>
    <property type="match status" value="1"/>
</dbReference>
<accession>A0ABR7SCW8</accession>
<sequence length="491" mass="52542">MARAQTSHRTRTRPCTRTRTRTRTRTPDIAHHTPHTARPLPHGTSAPAPTGHRTRTSPRSHRHSANSPCATQPHVPFWTHPVRTASLWRTSVSRTRRHPLPRHTARTAAFAGAAALAVTLTACSGGQGGDGKSALQTGAKVSVAGNKAGQPVKVTSGDGALKSVAVKTSEGEDLAGKISADGKSWTSDRVAAPGTTYKIDVKDDQGRSAQESVTTQKPDKVNKVTFAPGNADSVGVAQPLSITFDHPVKNKADVEKHLKVTTSDNTEGSWGWIKDYSGRDRVDWRPKEYWKSGTKVKVEADLDGIDSGDGGWFVRDYDMDVTIGRNQAIKVDLDSKQLTFLRDGQVVKTIPVAAGTPGGEKASWSGKLVLMRKEGTIRMTSQSVGLGDAYDKMVDDSMRVTQSGMYLHAAPWNNGNFGKVNNSSGCVGMSKADADWVYTQAQAGDPVEVTGQGSKGQPQSGNGYTEWNLSWAQWQAKSALHADATGTGGAN</sequence>
<dbReference type="EMBL" id="JACTVJ010000005">
    <property type="protein sequence ID" value="MBC9712719.1"/>
    <property type="molecule type" value="Genomic_DNA"/>
</dbReference>
<dbReference type="Pfam" id="PF17964">
    <property type="entry name" value="Big_10"/>
    <property type="match status" value="1"/>
</dbReference>
<feature type="compositionally biased region" description="Basic residues" evidence="8">
    <location>
        <begin position="1"/>
        <end position="24"/>
    </location>
</feature>
<organism evidence="10 11">
    <name type="scientific">Streptomyces polyasparticus</name>
    <dbReference type="NCBI Taxonomy" id="2767826"/>
    <lineage>
        <taxon>Bacteria</taxon>
        <taxon>Bacillati</taxon>
        <taxon>Actinomycetota</taxon>
        <taxon>Actinomycetes</taxon>
        <taxon>Kitasatosporales</taxon>
        <taxon>Streptomycetaceae</taxon>
        <taxon>Streptomyces</taxon>
    </lineage>
</organism>
<dbReference type="CDD" id="cd13432">
    <property type="entry name" value="LDT_IgD_like_2"/>
    <property type="match status" value="1"/>
</dbReference>
<evidence type="ECO:0000256" key="7">
    <source>
        <dbReference type="PROSITE-ProRule" id="PRU01373"/>
    </source>
</evidence>
<feature type="compositionally biased region" description="Basic residues" evidence="8">
    <location>
        <begin position="52"/>
        <end position="64"/>
    </location>
</feature>
<keyword evidence="4 7" id="KW-0573">Peptidoglycan synthesis</keyword>
<evidence type="ECO:0000256" key="2">
    <source>
        <dbReference type="ARBA" id="ARBA00022679"/>
    </source>
</evidence>
<reference evidence="10 11" key="1">
    <citation type="submission" date="2020-08" db="EMBL/GenBank/DDBJ databases">
        <title>Genemic of Streptomyces polyaspartic.</title>
        <authorList>
            <person name="Liu W."/>
        </authorList>
    </citation>
    <scope>NUCLEOTIDE SEQUENCE [LARGE SCALE GENOMIC DNA]</scope>
    <source>
        <strain evidence="10 11">TRM66268-LWL</strain>
    </source>
</reference>
<keyword evidence="2" id="KW-0808">Transferase</keyword>
<protein>
    <submittedName>
        <fullName evidence="10">L,D-transpeptidase family protein</fullName>
    </submittedName>
</protein>
<dbReference type="Gene3D" id="2.60.40.3780">
    <property type="match status" value="1"/>
</dbReference>
<evidence type="ECO:0000256" key="8">
    <source>
        <dbReference type="SAM" id="MobiDB-lite"/>
    </source>
</evidence>
<feature type="active site" description="Proton donor/acceptor" evidence="7">
    <location>
        <position position="408"/>
    </location>
</feature>
<keyword evidence="6 7" id="KW-0961">Cell wall biogenesis/degradation</keyword>
<dbReference type="SUPFAM" id="SSF141523">
    <property type="entry name" value="L,D-transpeptidase catalytic domain-like"/>
    <property type="match status" value="1"/>
</dbReference>
<evidence type="ECO:0000259" key="9">
    <source>
        <dbReference type="PROSITE" id="PS52029"/>
    </source>
</evidence>
<gene>
    <name evidence="10" type="ORF">H9Y04_09050</name>
</gene>
<dbReference type="PANTHER" id="PTHR30582:SF2">
    <property type="entry name" value="L,D-TRANSPEPTIDASE YCIB-RELATED"/>
    <property type="match status" value="1"/>
</dbReference>
<feature type="domain" description="L,D-TPase catalytic" evidence="9">
    <location>
        <begin position="327"/>
        <end position="450"/>
    </location>
</feature>
<comment type="caution">
    <text evidence="10">The sequence shown here is derived from an EMBL/GenBank/DDBJ whole genome shotgun (WGS) entry which is preliminary data.</text>
</comment>